<accession>A0A7T0G4G2</accession>
<evidence type="ECO:0000256" key="4">
    <source>
        <dbReference type="ARBA" id="ARBA00022692"/>
    </source>
</evidence>
<name>A0A7T0G4G2_9BACT</name>
<organism evidence="9 10">
    <name type="scientific">Candidatus Nitrohelix vancouverensis</name>
    <dbReference type="NCBI Taxonomy" id="2705534"/>
    <lineage>
        <taxon>Bacteria</taxon>
        <taxon>Pseudomonadati</taxon>
        <taxon>Nitrospinota/Tectimicrobiota group</taxon>
        <taxon>Nitrospinota</taxon>
        <taxon>Nitrospinia</taxon>
        <taxon>Nitrospinales</taxon>
        <taxon>Nitrospinaceae</taxon>
        <taxon>Candidatus Nitrohelix</taxon>
    </lineage>
</organism>
<evidence type="ECO:0000256" key="3">
    <source>
        <dbReference type="ARBA" id="ARBA00022475"/>
    </source>
</evidence>
<feature type="transmembrane region" description="Helical" evidence="8">
    <location>
        <begin position="95"/>
        <end position="116"/>
    </location>
</feature>
<dbReference type="NCBIfam" id="TIGR03426">
    <property type="entry name" value="shape_MreD"/>
    <property type="match status" value="1"/>
</dbReference>
<dbReference type="GO" id="GO:0008360">
    <property type="term" value="P:regulation of cell shape"/>
    <property type="evidence" value="ECO:0007669"/>
    <property type="project" value="UniProtKB-KW"/>
</dbReference>
<evidence type="ECO:0000256" key="2">
    <source>
        <dbReference type="ARBA" id="ARBA00007776"/>
    </source>
</evidence>
<proteinExistence type="inferred from homology"/>
<dbReference type="Pfam" id="PF04093">
    <property type="entry name" value="MreD"/>
    <property type="match status" value="1"/>
</dbReference>
<evidence type="ECO:0000313" key="9">
    <source>
        <dbReference type="EMBL" id="QPJ66363.1"/>
    </source>
</evidence>
<keyword evidence="3" id="KW-1003">Cell membrane</keyword>
<evidence type="ECO:0000256" key="8">
    <source>
        <dbReference type="SAM" id="Phobius"/>
    </source>
</evidence>
<evidence type="ECO:0000256" key="6">
    <source>
        <dbReference type="ARBA" id="ARBA00022989"/>
    </source>
</evidence>
<dbReference type="KEGG" id="nva:G3M78_13540"/>
<keyword evidence="7 8" id="KW-0472">Membrane</keyword>
<evidence type="ECO:0000313" key="10">
    <source>
        <dbReference type="Proteomes" id="UP000594464"/>
    </source>
</evidence>
<evidence type="ECO:0000256" key="5">
    <source>
        <dbReference type="ARBA" id="ARBA00022960"/>
    </source>
</evidence>
<comment type="subcellular location">
    <subcellularLocation>
        <location evidence="1">Cell membrane</location>
        <topology evidence="1">Multi-pass membrane protein</topology>
    </subcellularLocation>
</comment>
<feature type="transmembrane region" description="Helical" evidence="8">
    <location>
        <begin position="128"/>
        <end position="148"/>
    </location>
</feature>
<dbReference type="EMBL" id="CP048620">
    <property type="protein sequence ID" value="QPJ66363.1"/>
    <property type="molecule type" value="Genomic_DNA"/>
</dbReference>
<gene>
    <name evidence="9" type="primary">mreD</name>
    <name evidence="9" type="ORF">G3M78_13540</name>
</gene>
<evidence type="ECO:0000256" key="7">
    <source>
        <dbReference type="ARBA" id="ARBA00023136"/>
    </source>
</evidence>
<keyword evidence="4 8" id="KW-0812">Transmembrane</keyword>
<comment type="similarity">
    <text evidence="2">Belongs to the MreD family.</text>
</comment>
<dbReference type="AlphaFoldDB" id="A0A7T0G4G2"/>
<reference evidence="10" key="1">
    <citation type="submission" date="2020-02" db="EMBL/GenBank/DDBJ databases">
        <title>Genomic and physiological characterization of two novel Nitrospinaceae genera.</title>
        <authorList>
            <person name="Mueller A.J."/>
            <person name="Jung M.-Y."/>
            <person name="Strachan C.R."/>
            <person name="Herbold C.W."/>
            <person name="Kirkegaard R.H."/>
            <person name="Daims H."/>
        </authorList>
    </citation>
    <scope>NUCLEOTIDE SEQUENCE [LARGE SCALE GENOMIC DNA]</scope>
</reference>
<feature type="transmembrane region" description="Helical" evidence="8">
    <location>
        <begin position="28"/>
        <end position="45"/>
    </location>
</feature>
<keyword evidence="6 8" id="KW-1133">Transmembrane helix</keyword>
<dbReference type="GO" id="GO:0005886">
    <property type="term" value="C:plasma membrane"/>
    <property type="evidence" value="ECO:0007669"/>
    <property type="project" value="UniProtKB-SubCell"/>
</dbReference>
<evidence type="ECO:0000256" key="1">
    <source>
        <dbReference type="ARBA" id="ARBA00004651"/>
    </source>
</evidence>
<protein>
    <submittedName>
        <fullName evidence="9">Rod shape-determining protein MreD</fullName>
    </submittedName>
</protein>
<dbReference type="InterPro" id="IPR007227">
    <property type="entry name" value="Cell_shape_determining_MreD"/>
</dbReference>
<sequence length="170" mass="18812">MLSLILFFLVLILFSIQTTLIPLVEFTGVTFDLALIVVVYCGIHVRGHGGATMGLLLGFVQDCFSGGLLGANTLSKSLLGFAFDRVKDKIMVEGVIPICFFIFFASLFDGLIIYWIHYALLKSSSGEFVITPVLGYGLYNALLGPFLFHMMDAFKQRWLKNLLDKNATAL</sequence>
<keyword evidence="5" id="KW-0133">Cell shape</keyword>
<dbReference type="Proteomes" id="UP000594464">
    <property type="component" value="Chromosome"/>
</dbReference>